<evidence type="ECO:0000259" key="2">
    <source>
        <dbReference type="Pfam" id="PF23771"/>
    </source>
</evidence>
<proteinExistence type="predicted"/>
<dbReference type="Proteomes" id="UP000215771">
    <property type="component" value="Unassembled WGS sequence"/>
</dbReference>
<organism evidence="3 4">
    <name type="scientific">Corynebacterium hadale</name>
    <dbReference type="NCBI Taxonomy" id="2026255"/>
    <lineage>
        <taxon>Bacteria</taxon>
        <taxon>Bacillati</taxon>
        <taxon>Actinomycetota</taxon>
        <taxon>Actinomycetes</taxon>
        <taxon>Mycobacteriales</taxon>
        <taxon>Corynebacteriaceae</taxon>
        <taxon>Corynebacterium</taxon>
    </lineage>
</organism>
<dbReference type="InterPro" id="IPR024498">
    <property type="entry name" value="DUF2786"/>
</dbReference>
<dbReference type="RefSeq" id="WP_095277912.1">
    <property type="nucleotide sequence ID" value="NZ_NQMQ01000017.1"/>
</dbReference>
<evidence type="ECO:0000259" key="1">
    <source>
        <dbReference type="Pfam" id="PF10979"/>
    </source>
</evidence>
<evidence type="ECO:0000313" key="3">
    <source>
        <dbReference type="EMBL" id="PAJ69262.1"/>
    </source>
</evidence>
<feature type="domain" description="DUF7168" evidence="2">
    <location>
        <begin position="71"/>
        <end position="183"/>
    </location>
</feature>
<dbReference type="Pfam" id="PF23771">
    <property type="entry name" value="DUF7168"/>
    <property type="match status" value="1"/>
</dbReference>
<name>A0A269PCH7_9CORY</name>
<accession>A0A269PCH7</accession>
<dbReference type="Pfam" id="PF10979">
    <property type="entry name" value="DUF2786"/>
    <property type="match status" value="1"/>
</dbReference>
<dbReference type="EMBL" id="NQMQ01000017">
    <property type="protein sequence ID" value="PAJ69262.1"/>
    <property type="molecule type" value="Genomic_DNA"/>
</dbReference>
<gene>
    <name evidence="3" type="ORF">CIG21_08105</name>
</gene>
<feature type="domain" description="DUF2786" evidence="1">
    <location>
        <begin position="6"/>
        <end position="44"/>
    </location>
</feature>
<protein>
    <submittedName>
        <fullName evidence="3">Uncharacterized protein</fullName>
    </submittedName>
</protein>
<comment type="caution">
    <text evidence="3">The sequence shown here is derived from an EMBL/GenBank/DDBJ whole genome shotgun (WGS) entry which is preliminary data.</text>
</comment>
<dbReference type="InterPro" id="IPR055592">
    <property type="entry name" value="DUF7168"/>
</dbReference>
<evidence type="ECO:0000313" key="4">
    <source>
        <dbReference type="Proteomes" id="UP000215771"/>
    </source>
</evidence>
<reference evidence="3 4" key="1">
    <citation type="submission" date="2017-08" db="EMBL/GenBank/DDBJ databases">
        <authorList>
            <person name="de Groot N.N."/>
        </authorList>
    </citation>
    <scope>NUCLEOTIDE SEQUENCE [LARGE SCALE GENOMIC DNA]</scope>
    <source>
        <strain evidence="3 4">NBT06-6</strain>
    </source>
</reference>
<dbReference type="AlphaFoldDB" id="A0A269PCH7"/>
<sequence length="238" mass="26283">MQDNTKVKERVQKLLNQAKDREGTPEGGSFYAKAFDLMAAYGFSERDLSQPGAEKAATYRIFKIAGAYTDMQAKLLLCIAQALHCVGFYQRVYNSTRVNQVTVFGLESHLERVRLLYSMLRVVMLDGAGQLRATSLAESIVVTRRSYMTGYAIRIGQRLAEAEHRVTESSSEYALVLIDDAEQARNAQAEFAAAHGLYIHADSSNRSFDPAAYIQGQQAGDASDIGQTRVAARPALPF</sequence>